<evidence type="ECO:0000313" key="3">
    <source>
        <dbReference type="Proteomes" id="UP000682811"/>
    </source>
</evidence>
<protein>
    <recommendedName>
        <fullName evidence="1">Rhodanese domain-containing protein</fullName>
    </recommendedName>
</protein>
<dbReference type="Proteomes" id="UP000682811">
    <property type="component" value="Unassembled WGS sequence"/>
</dbReference>
<accession>A0A920CNM3</accession>
<reference evidence="2 3" key="1">
    <citation type="submission" date="2021-03" db="EMBL/GenBank/DDBJ databases">
        <title>Antimicrobial resistance genes in bacteria isolated from Japanese honey, and their potential for conferring macrolide and lincosamide resistance in the American foulbrood pathogen Paenibacillus larvae.</title>
        <authorList>
            <person name="Okamoto M."/>
            <person name="Kumagai M."/>
            <person name="Kanamori H."/>
            <person name="Takamatsu D."/>
        </authorList>
    </citation>
    <scope>NUCLEOTIDE SEQUENCE [LARGE SCALE GENOMIC DNA]</scope>
    <source>
        <strain evidence="2 3">J34TS1</strain>
    </source>
</reference>
<organism evidence="2 3">
    <name type="scientific">Paenibacillus azoreducens</name>
    <dbReference type="NCBI Taxonomy" id="116718"/>
    <lineage>
        <taxon>Bacteria</taxon>
        <taxon>Bacillati</taxon>
        <taxon>Bacillota</taxon>
        <taxon>Bacilli</taxon>
        <taxon>Bacillales</taxon>
        <taxon>Paenibacillaceae</taxon>
        <taxon>Paenibacillus</taxon>
    </lineage>
</organism>
<dbReference type="EMBL" id="BORT01000001">
    <property type="protein sequence ID" value="GIO45520.1"/>
    <property type="molecule type" value="Genomic_DNA"/>
</dbReference>
<dbReference type="InterPro" id="IPR001763">
    <property type="entry name" value="Rhodanese-like_dom"/>
</dbReference>
<dbReference type="Pfam" id="PF00581">
    <property type="entry name" value="Rhodanese"/>
    <property type="match status" value="1"/>
</dbReference>
<dbReference type="SUPFAM" id="SSF52821">
    <property type="entry name" value="Rhodanese/Cell cycle control phosphatase"/>
    <property type="match status" value="1"/>
</dbReference>
<dbReference type="InterPro" id="IPR036873">
    <property type="entry name" value="Rhodanese-like_dom_sf"/>
</dbReference>
<dbReference type="CDD" id="cd00158">
    <property type="entry name" value="RHOD"/>
    <property type="match status" value="1"/>
</dbReference>
<dbReference type="Gene3D" id="3.40.250.10">
    <property type="entry name" value="Rhodanese-like domain"/>
    <property type="match status" value="1"/>
</dbReference>
<sequence length="134" mass="15182">MILWILFALFAAATAVVWVVRELTPVQGLTFISNEDLYSYEKDRHGMQLLDVRDQVDYIKHHVPGSINISIGRLPYVHESQLTSEAPVVILAENVRKTKKAARMLKRYGFLRIYAPSNVKAPWNCGCCCRSVGC</sequence>
<keyword evidence="3" id="KW-1185">Reference proteome</keyword>
<dbReference type="SMART" id="SM00450">
    <property type="entry name" value="RHOD"/>
    <property type="match status" value="1"/>
</dbReference>
<evidence type="ECO:0000313" key="2">
    <source>
        <dbReference type="EMBL" id="GIO45520.1"/>
    </source>
</evidence>
<proteinExistence type="predicted"/>
<dbReference type="RefSeq" id="WP_212976684.1">
    <property type="nucleotide sequence ID" value="NZ_AP025343.1"/>
</dbReference>
<dbReference type="PROSITE" id="PS50206">
    <property type="entry name" value="RHODANESE_3"/>
    <property type="match status" value="1"/>
</dbReference>
<dbReference type="AlphaFoldDB" id="A0A920CNM3"/>
<evidence type="ECO:0000259" key="1">
    <source>
        <dbReference type="PROSITE" id="PS50206"/>
    </source>
</evidence>
<name>A0A920CNM3_9BACL</name>
<gene>
    <name evidence="2" type="ORF">J34TS1_02850</name>
</gene>
<comment type="caution">
    <text evidence="2">The sequence shown here is derived from an EMBL/GenBank/DDBJ whole genome shotgun (WGS) entry which is preliminary data.</text>
</comment>
<feature type="domain" description="Rhodanese" evidence="1">
    <location>
        <begin position="43"/>
        <end position="114"/>
    </location>
</feature>